<feature type="transmembrane region" description="Helical" evidence="1">
    <location>
        <begin position="97"/>
        <end position="119"/>
    </location>
</feature>
<accession>A0A7J4TIR5</accession>
<gene>
    <name evidence="2" type="ORF">HA271_03440</name>
</gene>
<comment type="caution">
    <text evidence="2">The sequence shown here is derived from an EMBL/GenBank/DDBJ whole genome shotgun (WGS) entry which is preliminary data.</text>
</comment>
<proteinExistence type="predicted"/>
<feature type="transmembrane region" description="Helical" evidence="1">
    <location>
        <begin position="12"/>
        <end position="42"/>
    </location>
</feature>
<keyword evidence="1" id="KW-0472">Membrane</keyword>
<dbReference type="Proteomes" id="UP000586031">
    <property type="component" value="Unassembled WGS sequence"/>
</dbReference>
<keyword evidence="1" id="KW-1133">Transmembrane helix</keyword>
<evidence type="ECO:0000313" key="3">
    <source>
        <dbReference type="Proteomes" id="UP000586031"/>
    </source>
</evidence>
<protein>
    <submittedName>
        <fullName evidence="2">Uncharacterized protein</fullName>
    </submittedName>
</protein>
<dbReference type="AlphaFoldDB" id="A0A7J4TIR5"/>
<dbReference type="EMBL" id="DUHE01000098">
    <property type="protein sequence ID" value="HII83897.1"/>
    <property type="molecule type" value="Genomic_DNA"/>
</dbReference>
<name>A0A7J4TIR5_9EURY</name>
<feature type="transmembrane region" description="Helical" evidence="1">
    <location>
        <begin position="54"/>
        <end position="77"/>
    </location>
</feature>
<organism evidence="2 3">
    <name type="scientific">Methanobacterium subterraneum</name>
    <dbReference type="NCBI Taxonomy" id="59277"/>
    <lineage>
        <taxon>Archaea</taxon>
        <taxon>Methanobacteriati</taxon>
        <taxon>Methanobacteriota</taxon>
        <taxon>Methanomada group</taxon>
        <taxon>Methanobacteria</taxon>
        <taxon>Methanobacteriales</taxon>
        <taxon>Methanobacteriaceae</taxon>
        <taxon>Methanobacterium</taxon>
    </lineage>
</organism>
<sequence length="135" mass="14866">MISVMFHTLQPIMAGMTLITVETLGAILVDFPLSVVAGVIIAKKIGTTESKYGVLTGTMFLTVFIIIVLCMGFLHNLTTFFDVFGLGDAVIRGVQTAWQQFGFHLGVMIFLFLVFDYFLCMLDGILGFKIVQLNS</sequence>
<keyword evidence="1" id="KW-0812">Transmembrane</keyword>
<evidence type="ECO:0000313" key="2">
    <source>
        <dbReference type="EMBL" id="HII83897.1"/>
    </source>
</evidence>
<reference evidence="3" key="1">
    <citation type="journal article" date="2020" name="bioRxiv">
        <title>A rank-normalized archaeal taxonomy based on genome phylogeny resolves widespread incomplete and uneven classifications.</title>
        <authorList>
            <person name="Rinke C."/>
            <person name="Chuvochina M."/>
            <person name="Mussig A.J."/>
            <person name="Chaumeil P.-A."/>
            <person name="Waite D.W."/>
            <person name="Whitman W.B."/>
            <person name="Parks D.H."/>
            <person name="Hugenholtz P."/>
        </authorList>
    </citation>
    <scope>NUCLEOTIDE SEQUENCE [LARGE SCALE GENOMIC DNA]</scope>
</reference>
<evidence type="ECO:0000256" key="1">
    <source>
        <dbReference type="SAM" id="Phobius"/>
    </source>
</evidence>